<dbReference type="PANTHER" id="PTHR30492">
    <property type="entry name" value="METHYLGLYOXAL SYNTHASE"/>
    <property type="match status" value="1"/>
</dbReference>
<dbReference type="NCBIfam" id="NF003559">
    <property type="entry name" value="PRK05234.1"/>
    <property type="match status" value="1"/>
</dbReference>
<dbReference type="GO" id="GO:0005509">
    <property type="term" value="F:calcium ion binding"/>
    <property type="evidence" value="ECO:0007669"/>
    <property type="project" value="InterPro"/>
</dbReference>
<dbReference type="InterPro" id="IPR011992">
    <property type="entry name" value="EF-hand-dom_pair"/>
</dbReference>
<evidence type="ECO:0000256" key="1">
    <source>
        <dbReference type="ARBA" id="ARBA00022837"/>
    </source>
</evidence>
<protein>
    <recommendedName>
        <fullName evidence="2">EF-hand domain-containing protein</fullName>
    </recommendedName>
</protein>
<dbReference type="AlphaFoldDB" id="A0A7S0TDS4"/>
<dbReference type="EMBL" id="HBFG01002070">
    <property type="protein sequence ID" value="CAD8730071.1"/>
    <property type="molecule type" value="Transcribed_RNA"/>
</dbReference>
<dbReference type="InterPro" id="IPR018247">
    <property type="entry name" value="EF_Hand_1_Ca_BS"/>
</dbReference>
<dbReference type="GO" id="GO:0019242">
    <property type="term" value="P:methylglyoxal biosynthetic process"/>
    <property type="evidence" value="ECO:0007669"/>
    <property type="project" value="InterPro"/>
</dbReference>
<dbReference type="Gene3D" id="3.40.50.1380">
    <property type="entry name" value="Methylglyoxal synthase-like domain"/>
    <property type="match status" value="1"/>
</dbReference>
<dbReference type="Gene3D" id="1.10.238.10">
    <property type="entry name" value="EF-hand"/>
    <property type="match status" value="1"/>
</dbReference>
<dbReference type="SMART" id="SM00054">
    <property type="entry name" value="EFh"/>
    <property type="match status" value="2"/>
</dbReference>
<dbReference type="Pfam" id="PF13499">
    <property type="entry name" value="EF-hand_7"/>
    <property type="match status" value="1"/>
</dbReference>
<dbReference type="PROSITE" id="PS00018">
    <property type="entry name" value="EF_HAND_1"/>
    <property type="match status" value="1"/>
</dbReference>
<organism evidence="3">
    <name type="scientific">Pseudo-nitzschia delicatissima</name>
    <dbReference type="NCBI Taxonomy" id="44447"/>
    <lineage>
        <taxon>Eukaryota</taxon>
        <taxon>Sar</taxon>
        <taxon>Stramenopiles</taxon>
        <taxon>Ochrophyta</taxon>
        <taxon>Bacillariophyta</taxon>
        <taxon>Bacillariophyceae</taxon>
        <taxon>Bacillariophycidae</taxon>
        <taxon>Bacillariales</taxon>
        <taxon>Bacillariaceae</taxon>
        <taxon>Pseudo-nitzschia</taxon>
    </lineage>
</organism>
<dbReference type="InterPro" id="IPR002048">
    <property type="entry name" value="EF_hand_dom"/>
</dbReference>
<proteinExistence type="predicted"/>
<feature type="domain" description="EF-hand" evidence="2">
    <location>
        <begin position="48"/>
        <end position="83"/>
    </location>
</feature>
<reference evidence="3" key="1">
    <citation type="submission" date="2021-01" db="EMBL/GenBank/DDBJ databases">
        <authorList>
            <person name="Corre E."/>
            <person name="Pelletier E."/>
            <person name="Niang G."/>
            <person name="Scheremetjew M."/>
            <person name="Finn R."/>
            <person name="Kale V."/>
            <person name="Holt S."/>
            <person name="Cochrane G."/>
            <person name="Meng A."/>
            <person name="Brown T."/>
            <person name="Cohen L."/>
        </authorList>
    </citation>
    <scope>NUCLEOTIDE SEQUENCE</scope>
    <source>
        <strain evidence="3">B596</strain>
    </source>
</reference>
<dbReference type="PROSITE" id="PS50222">
    <property type="entry name" value="EF_HAND_2"/>
    <property type="match status" value="2"/>
</dbReference>
<sequence length="426" mass="47351">MGRESVMLTPAESNEVMEAFKQFDKNDKGYLTRIEVQSAIEDLTNQTFSMDHVEILYSEFDKDENGKVDIPEFKTMIKYLRSTGAVKKKRSSIGIDDLGSFNAFGKSLGSLGTYGNHRSSDQDLAMSLVLSNAVKASQQDSNEMLKRIAKEIYPVRDMLCIQDDAIFKDMDNEEDEQDNMHRSMALDFNDLFGDEFDSWNDFDEEEEKEPVNTMDPDFESAFPASDMRCLALVSHNGMKKTMREFVVANKNLLKKFRLTGTNSTMTMLKEVFKDEAPGSIVYGPSCASGPLGGDAELVAYMVSGKIGGCIFFQDPMSPHPHRADIDCLVRQALVHNVVMAETPSSALMICTTLRQALIGRGKPELMPSFFFSLQSPTVEAYKKQQKAVVDAQKAAANGAAAVEDKVVAEEMVYKAKVTRASVFYGA</sequence>
<name>A0A7S0TDS4_9STRA</name>
<keyword evidence="1" id="KW-0106">Calcium</keyword>
<dbReference type="GO" id="GO:0005829">
    <property type="term" value="C:cytosol"/>
    <property type="evidence" value="ECO:0007669"/>
    <property type="project" value="TreeGrafter"/>
</dbReference>
<dbReference type="InterPro" id="IPR004363">
    <property type="entry name" value="Methylgl_synth"/>
</dbReference>
<dbReference type="GO" id="GO:0008929">
    <property type="term" value="F:methylglyoxal synthase activity"/>
    <property type="evidence" value="ECO:0007669"/>
    <property type="project" value="InterPro"/>
</dbReference>
<accession>A0A7S0TDS4</accession>
<evidence type="ECO:0000259" key="2">
    <source>
        <dbReference type="PROSITE" id="PS50222"/>
    </source>
</evidence>
<evidence type="ECO:0000313" key="3">
    <source>
        <dbReference type="EMBL" id="CAD8730071.1"/>
    </source>
</evidence>
<feature type="domain" description="EF-hand" evidence="2">
    <location>
        <begin position="11"/>
        <end position="46"/>
    </location>
</feature>
<dbReference type="CDD" id="cd00051">
    <property type="entry name" value="EFh"/>
    <property type="match status" value="1"/>
</dbReference>
<dbReference type="InterPro" id="IPR036914">
    <property type="entry name" value="MGS-like_dom_sf"/>
</dbReference>
<dbReference type="SUPFAM" id="SSF47473">
    <property type="entry name" value="EF-hand"/>
    <property type="match status" value="1"/>
</dbReference>
<gene>
    <name evidence="3" type="ORF">PDEL0327_LOCUS1564</name>
</gene>
<dbReference type="PANTHER" id="PTHR30492:SF0">
    <property type="entry name" value="METHYLGLYOXAL SYNTHASE"/>
    <property type="match status" value="1"/>
</dbReference>
<dbReference type="SUPFAM" id="SSF52335">
    <property type="entry name" value="Methylglyoxal synthase-like"/>
    <property type="match status" value="1"/>
</dbReference>